<evidence type="ECO:0000313" key="13">
    <source>
        <dbReference type="Proteomes" id="UP001064262"/>
    </source>
</evidence>
<keyword evidence="10" id="KW-0812">Transmembrane</keyword>
<dbReference type="InterPro" id="IPR003282">
    <property type="entry name" value="T3SS_SctJ"/>
</dbReference>
<protein>
    <recommendedName>
        <fullName evidence="10">Lipoprotein</fullName>
    </recommendedName>
</protein>
<evidence type="ECO:0000259" key="11">
    <source>
        <dbReference type="Pfam" id="PF01514"/>
    </source>
</evidence>
<keyword evidence="9 10" id="KW-0449">Lipoprotein</keyword>
<dbReference type="RefSeq" id="WP_267143065.1">
    <property type="nucleotide sequence ID" value="NZ_JAODIL010000075.1"/>
</dbReference>
<keyword evidence="3" id="KW-0813">Transport</keyword>
<keyword evidence="6 10" id="KW-0472">Membrane</keyword>
<dbReference type="AlphaFoldDB" id="A0A9J6PSE4"/>
<keyword evidence="4 10" id="KW-0732">Signal</keyword>
<evidence type="ECO:0000256" key="6">
    <source>
        <dbReference type="ARBA" id="ARBA00023136"/>
    </source>
</evidence>
<evidence type="ECO:0000256" key="2">
    <source>
        <dbReference type="ARBA" id="ARBA00009509"/>
    </source>
</evidence>
<dbReference type="Gene3D" id="3.30.300.30">
    <property type="match status" value="1"/>
</dbReference>
<dbReference type="InterPro" id="IPR043427">
    <property type="entry name" value="YscJ/FliF"/>
</dbReference>
<comment type="similarity">
    <text evidence="2 10">Belongs to the YscJ lipoprotein family.</text>
</comment>
<evidence type="ECO:0000256" key="3">
    <source>
        <dbReference type="ARBA" id="ARBA00022448"/>
    </source>
</evidence>
<dbReference type="Pfam" id="PF01514">
    <property type="entry name" value="YscJ_FliF"/>
    <property type="match status" value="1"/>
</dbReference>
<evidence type="ECO:0000256" key="10">
    <source>
        <dbReference type="RuleBase" id="RU364102"/>
    </source>
</evidence>
<proteinExistence type="inferred from homology"/>
<dbReference type="GO" id="GO:0009306">
    <property type="term" value="P:protein secretion"/>
    <property type="evidence" value="ECO:0007669"/>
    <property type="project" value="InterPro"/>
</dbReference>
<dbReference type="EMBL" id="JAODIM010000039">
    <property type="protein sequence ID" value="MCU5777660.1"/>
    <property type="molecule type" value="Genomic_DNA"/>
</dbReference>
<keyword evidence="8 10" id="KW-0998">Cell outer membrane</keyword>
<evidence type="ECO:0000256" key="9">
    <source>
        <dbReference type="ARBA" id="ARBA00023288"/>
    </source>
</evidence>
<dbReference type="InterPro" id="IPR045851">
    <property type="entry name" value="AMP-bd_C_sf"/>
</dbReference>
<dbReference type="PANTHER" id="PTHR30046">
    <property type="entry name" value="FLAGELLAR M-RING PROTEIN"/>
    <property type="match status" value="1"/>
</dbReference>
<dbReference type="GO" id="GO:0009279">
    <property type="term" value="C:cell outer membrane"/>
    <property type="evidence" value="ECO:0007669"/>
    <property type="project" value="UniProtKB-SubCell"/>
</dbReference>
<dbReference type="PANTHER" id="PTHR30046:SF3">
    <property type="entry name" value="SECRETION SYSTEM APPARATUS LIPOPROTEIN SSAJ"/>
    <property type="match status" value="1"/>
</dbReference>
<comment type="subcellular location">
    <subcellularLocation>
        <location evidence="1">Cell outer membrane</location>
        <topology evidence="1">Lipid-anchor</topology>
    </subcellularLocation>
</comment>
<dbReference type="InterPro" id="IPR006182">
    <property type="entry name" value="FliF_N_dom"/>
</dbReference>
<keyword evidence="10" id="KW-1133">Transmembrane helix</keyword>
<keyword evidence="5" id="KW-0653">Protein transport</keyword>
<comment type="caution">
    <text evidence="12">The sequence shown here is derived from an EMBL/GenBank/DDBJ whole genome shotgun (WGS) entry which is preliminary data.</text>
</comment>
<evidence type="ECO:0000256" key="5">
    <source>
        <dbReference type="ARBA" id="ARBA00022927"/>
    </source>
</evidence>
<feature type="domain" description="Flagellar M-ring N-terminal" evidence="11">
    <location>
        <begin position="21"/>
        <end position="189"/>
    </location>
</feature>
<keyword evidence="13" id="KW-1185">Reference proteome</keyword>
<evidence type="ECO:0000256" key="8">
    <source>
        <dbReference type="ARBA" id="ARBA00023237"/>
    </source>
</evidence>
<dbReference type="Proteomes" id="UP001064262">
    <property type="component" value="Unassembled WGS sequence"/>
</dbReference>
<dbReference type="Gene3D" id="3.30.70.1530">
    <property type="entry name" value="Hypothetical protein rpa1041"/>
    <property type="match status" value="1"/>
</dbReference>
<feature type="transmembrane region" description="Helical" evidence="10">
    <location>
        <begin position="209"/>
        <end position="229"/>
    </location>
</feature>
<keyword evidence="7 10" id="KW-0564">Palmitate</keyword>
<dbReference type="PROSITE" id="PS51257">
    <property type="entry name" value="PROKAR_LIPOPROTEIN"/>
    <property type="match status" value="1"/>
</dbReference>
<name>A0A9J6PSE4_9GAMM</name>
<dbReference type="NCBIfam" id="TIGR02544">
    <property type="entry name" value="III_secr_YscJ"/>
    <property type="match status" value="1"/>
</dbReference>
<gene>
    <name evidence="12" type="primary">sctJ</name>
    <name evidence="12" type="ORF">N5923_09160</name>
</gene>
<evidence type="ECO:0000256" key="4">
    <source>
        <dbReference type="ARBA" id="ARBA00022729"/>
    </source>
</evidence>
<accession>A0A9J6PSE4</accession>
<evidence type="ECO:0000256" key="1">
    <source>
        <dbReference type="ARBA" id="ARBA00004459"/>
    </source>
</evidence>
<dbReference type="PRINTS" id="PR01338">
    <property type="entry name" value="TYPE3OMKPROT"/>
</dbReference>
<organism evidence="12 13">
    <name type="scientific">Winslowiella arboricola</name>
    <dbReference type="NCBI Taxonomy" id="2978220"/>
    <lineage>
        <taxon>Bacteria</taxon>
        <taxon>Pseudomonadati</taxon>
        <taxon>Pseudomonadota</taxon>
        <taxon>Gammaproteobacteria</taxon>
        <taxon>Enterobacterales</taxon>
        <taxon>Erwiniaceae</taxon>
        <taxon>Winslowiella</taxon>
    </lineage>
</organism>
<sequence length="238" mass="26738">MRMIKGVLLTLIFIITGCKEDALLNGLNQNQANEVVALLLKNNIDASKINIDKSGYSVYVARRDFSTAVDLITIYNFPSKPRVEIAEMFPADALISSPRAEVARIYSAIEQRLEQTLNQIKGIVSSRVHVSYDISNVDAEKKGRPVHISVLLRYDSAYIASENLIFDATRLVKNSFSNVEYDNISVVMTPAPEVWQLPPVQVQQYNSQYGVLIAITVAILLLITVFFFADKRRLINKK</sequence>
<evidence type="ECO:0000256" key="7">
    <source>
        <dbReference type="ARBA" id="ARBA00023139"/>
    </source>
</evidence>
<reference evidence="12" key="1">
    <citation type="submission" date="2022-09" db="EMBL/GenBank/DDBJ databases">
        <title>Winslowiella arboricola sp. nov., isolated from bleeding cankers on broadleaf hosts.</title>
        <authorList>
            <person name="Brady C."/>
            <person name="Kaur S."/>
            <person name="Crampton B."/>
            <person name="Maddock D."/>
            <person name="Arnold D."/>
            <person name="Denman S."/>
        </authorList>
    </citation>
    <scope>NUCLEOTIDE SEQUENCE</scope>
    <source>
        <strain evidence="12">BAC 15a-03b</strain>
    </source>
</reference>
<evidence type="ECO:0000313" key="12">
    <source>
        <dbReference type="EMBL" id="MCU5777660.1"/>
    </source>
</evidence>